<feature type="compositionally biased region" description="Basic residues" evidence="1">
    <location>
        <begin position="124"/>
        <end position="134"/>
    </location>
</feature>
<dbReference type="GO" id="GO:0031011">
    <property type="term" value="C:Ino80 complex"/>
    <property type="evidence" value="ECO:0007669"/>
    <property type="project" value="InterPro"/>
</dbReference>
<reference evidence="2" key="1">
    <citation type="journal article" date="2020" name="Stud. Mycol.">
        <title>101 Dothideomycetes genomes: a test case for predicting lifestyles and emergence of pathogens.</title>
        <authorList>
            <person name="Haridas S."/>
            <person name="Albert R."/>
            <person name="Binder M."/>
            <person name="Bloem J."/>
            <person name="Labutti K."/>
            <person name="Salamov A."/>
            <person name="Andreopoulos B."/>
            <person name="Baker S."/>
            <person name="Barry K."/>
            <person name="Bills G."/>
            <person name="Bluhm B."/>
            <person name="Cannon C."/>
            <person name="Castanera R."/>
            <person name="Culley D."/>
            <person name="Daum C."/>
            <person name="Ezra D."/>
            <person name="Gonzalez J."/>
            <person name="Henrissat B."/>
            <person name="Kuo A."/>
            <person name="Liang C."/>
            <person name="Lipzen A."/>
            <person name="Lutzoni F."/>
            <person name="Magnuson J."/>
            <person name="Mondo S."/>
            <person name="Nolan M."/>
            <person name="Ohm R."/>
            <person name="Pangilinan J."/>
            <person name="Park H.-J."/>
            <person name="Ramirez L."/>
            <person name="Alfaro M."/>
            <person name="Sun H."/>
            <person name="Tritt A."/>
            <person name="Yoshinaga Y."/>
            <person name="Zwiers L.-H."/>
            <person name="Turgeon B."/>
            <person name="Goodwin S."/>
            <person name="Spatafora J."/>
            <person name="Crous P."/>
            <person name="Grigoriev I."/>
        </authorList>
    </citation>
    <scope>NUCLEOTIDE SEQUENCE</scope>
    <source>
        <strain evidence="2">CBS 113979</strain>
    </source>
</reference>
<dbReference type="EMBL" id="ML977161">
    <property type="protein sequence ID" value="KAF1985678.1"/>
    <property type="molecule type" value="Genomic_DNA"/>
</dbReference>
<sequence>MASSMTASPATASKSSAKSSKMFSKIIRLSLSPDKLRNFPHEPLAVRKTSTSSNTIAGPSPSNNPSDSNAATPTPAATATAATTTTSTNGTLAPPTAPGRRKGIPGPKPGSKRGPPLVDGQPKPRGKPGPKKKPRLDPSHPDYVPGPAPAVKLGPKANQGAINAGLRALDRTGKPCRKWARTGFKLKSFTGVEWQAPSWKAPRQSAFSEDVKSDSNTSSETKPNLDSSAIASEKSINATEVNTPNPPTDLVSSPAPAPTPASATVAAA</sequence>
<name>A0A6G1GY70_9PEZI</name>
<dbReference type="Proteomes" id="UP000800041">
    <property type="component" value="Unassembled WGS sequence"/>
</dbReference>
<accession>A0A6G1GY70</accession>
<feature type="region of interest" description="Disordered" evidence="1">
    <location>
        <begin position="192"/>
        <end position="268"/>
    </location>
</feature>
<dbReference type="AlphaFoldDB" id="A0A6G1GY70"/>
<feature type="compositionally biased region" description="Low complexity" evidence="1">
    <location>
        <begin position="1"/>
        <end position="25"/>
    </location>
</feature>
<keyword evidence="3" id="KW-1185">Reference proteome</keyword>
<evidence type="ECO:0000256" key="1">
    <source>
        <dbReference type="SAM" id="MobiDB-lite"/>
    </source>
</evidence>
<feature type="compositionally biased region" description="Polar residues" evidence="1">
    <location>
        <begin position="48"/>
        <end position="57"/>
    </location>
</feature>
<evidence type="ECO:0000313" key="2">
    <source>
        <dbReference type="EMBL" id="KAF1985678.1"/>
    </source>
</evidence>
<protein>
    <submittedName>
        <fullName evidence="2">DUF1711-domain-containing protein</fullName>
    </submittedName>
</protein>
<evidence type="ECO:0000313" key="3">
    <source>
        <dbReference type="Proteomes" id="UP000800041"/>
    </source>
</evidence>
<gene>
    <name evidence="2" type="ORF">K402DRAFT_105832</name>
</gene>
<dbReference type="InterPro" id="IPR013175">
    <property type="entry name" value="INO80_su_Ies4"/>
</dbReference>
<dbReference type="PANTHER" id="PTHR28061:SF1">
    <property type="entry name" value="INO80 COMPLEX SUBUNIT 4"/>
    <property type="match status" value="1"/>
</dbReference>
<dbReference type="GO" id="GO:0006338">
    <property type="term" value="P:chromatin remodeling"/>
    <property type="evidence" value="ECO:0007669"/>
    <property type="project" value="InterPro"/>
</dbReference>
<dbReference type="Pfam" id="PF08193">
    <property type="entry name" value="INO80_Ies4"/>
    <property type="match status" value="1"/>
</dbReference>
<dbReference type="OrthoDB" id="4093188at2759"/>
<feature type="region of interest" description="Disordered" evidence="1">
    <location>
        <begin position="1"/>
        <end position="159"/>
    </location>
</feature>
<proteinExistence type="predicted"/>
<feature type="compositionally biased region" description="Polar residues" evidence="1">
    <location>
        <begin position="214"/>
        <end position="243"/>
    </location>
</feature>
<dbReference type="PANTHER" id="PTHR28061">
    <property type="entry name" value="INO EIGHTY SUBUNIT 4"/>
    <property type="match status" value="1"/>
</dbReference>
<organism evidence="2 3">
    <name type="scientific">Aulographum hederae CBS 113979</name>
    <dbReference type="NCBI Taxonomy" id="1176131"/>
    <lineage>
        <taxon>Eukaryota</taxon>
        <taxon>Fungi</taxon>
        <taxon>Dikarya</taxon>
        <taxon>Ascomycota</taxon>
        <taxon>Pezizomycotina</taxon>
        <taxon>Dothideomycetes</taxon>
        <taxon>Pleosporomycetidae</taxon>
        <taxon>Aulographales</taxon>
        <taxon>Aulographaceae</taxon>
    </lineage>
</organism>
<feature type="compositionally biased region" description="Low complexity" evidence="1">
    <location>
        <begin position="59"/>
        <end position="94"/>
    </location>
</feature>